<dbReference type="InterPro" id="IPR013783">
    <property type="entry name" value="Ig-like_fold"/>
</dbReference>
<dbReference type="InterPro" id="IPR036116">
    <property type="entry name" value="FN3_sf"/>
</dbReference>
<sequence>MVDTYGGNIDLPLKMNVWLKDTGHILVKVEKIDGTGLPAGYLYFQKNTNRDAPLERIECDSKAGTNKVDGEYVKSFITTMPLDDIQDHWHDNKMFVYVRYENDQNEYAWVGPVVIIREALSNTGKLQVILTPEEIIDEASWRFENSDGSWSAWFKSGVVLENMIAGDYHIQFNNFSDKWQPPDERFVNVDTRITSIKEIYKIKIGGGIQFMIEPKEAVLAGAKCRAKYPSPAGFSEWLESGEIALGFDSGQTEIECLGIEGWDTPESENVIVPADKPIVVNITYCKTIPYKPKNVSATQGVFINKVVISWDPVACVDKYDIYRSTDHEMTSRERIADNYSNVVFADMNADPAYQYYYSIVGINDNGAGEFSEPVIGYSRLDVAKKLEASDGIHTTKIRLIWNTVRGASYYQIWRNPINESNSAENIADNVSEAVYDDTSAIPEKEYYYWVKAMNSFNSSNFSDGDDGTRKLGVPSGISASVCTFDDRIVVSWNPVIGATIYHVKYILEDSLKRKSQYTSTIEPETEFLHIGAIPGKKYFYQVRSENPFGKSEYSAPKFGCQNMMTPKIFASKHTYKNKIHVSWTDIKDATSYRLYRSDQDDFSTAMILYDSVIGLYKDDPMLDSKAFYYWVEARNDYTTQLSDAAKGYISNGCEFQLSQTAVDIKAAGDVAEICIETENDNCQWDAEALDNWLSFTTQASGMGKACLKIQVQASNTANPRTGNVRIAGQDLFINQAGLNTFALSINKIGVGEIKINDKTETLPYMGRFALNDDVKIEAIPGNDWQFNYFSGHLTNSENPMRIQVNQDMNIMAEFSLMKYDVSVMREGAGIISINNEETISGSFTRGERIMLQASPENQFSGWTGDIETTDNPLIMTIESDISITGNFDGWTFDILGEGLNLGGLNKTQVTIGIASRNISVSAPHWHPAFPVT</sequence>
<dbReference type="InterPro" id="IPR024361">
    <property type="entry name" value="BACON"/>
</dbReference>
<dbReference type="PANTHER" id="PTHR47135">
    <property type="entry name" value="FIBRONECTIN TYPE III DOMAIN-CONTAINING PROTEIN 7"/>
    <property type="match status" value="1"/>
</dbReference>
<proteinExistence type="predicted"/>
<gene>
    <name evidence="2" type="ORF">OMM_04240</name>
</gene>
<dbReference type="CDD" id="cd14948">
    <property type="entry name" value="BACON"/>
    <property type="match status" value="1"/>
</dbReference>
<evidence type="ECO:0000313" key="2">
    <source>
        <dbReference type="EMBL" id="ETR68979.1"/>
    </source>
</evidence>
<dbReference type="SMART" id="SM00060">
    <property type="entry name" value="FN3"/>
    <property type="match status" value="3"/>
</dbReference>
<evidence type="ECO:0000313" key="3">
    <source>
        <dbReference type="Proteomes" id="UP000189670"/>
    </source>
</evidence>
<dbReference type="SUPFAM" id="SSF49265">
    <property type="entry name" value="Fibronectin type III"/>
    <property type="match status" value="2"/>
</dbReference>
<dbReference type="AlphaFoldDB" id="A0A1V1P272"/>
<dbReference type="PANTHER" id="PTHR47135:SF1">
    <property type="entry name" value="FIBRONECTIN TYPE III DOMAIN-CONTAINING PROTEIN 7"/>
    <property type="match status" value="1"/>
</dbReference>
<dbReference type="CDD" id="cd00063">
    <property type="entry name" value="FN3"/>
    <property type="match status" value="1"/>
</dbReference>
<reference evidence="3" key="1">
    <citation type="submission" date="2012-11" db="EMBL/GenBank/DDBJ databases">
        <authorList>
            <person name="Lucero-Rivera Y.E."/>
            <person name="Tovar-Ramirez D."/>
        </authorList>
    </citation>
    <scope>NUCLEOTIDE SEQUENCE [LARGE SCALE GENOMIC DNA]</scope>
    <source>
        <strain evidence="3">Araruama</strain>
    </source>
</reference>
<feature type="domain" description="Fibronectin type-III" evidence="1">
    <location>
        <begin position="473"/>
        <end position="568"/>
    </location>
</feature>
<dbReference type="InterPro" id="IPR003961">
    <property type="entry name" value="FN3_dom"/>
</dbReference>
<name>A0A1V1P272_9BACT</name>
<comment type="caution">
    <text evidence="2">The sequence shown here is derived from an EMBL/GenBank/DDBJ whole genome shotgun (WGS) entry which is preliminary data.</text>
</comment>
<dbReference type="EMBL" id="ATBP01000774">
    <property type="protein sequence ID" value="ETR68979.1"/>
    <property type="molecule type" value="Genomic_DNA"/>
</dbReference>
<dbReference type="Gene3D" id="2.60.40.10">
    <property type="entry name" value="Immunoglobulins"/>
    <property type="match status" value="5"/>
</dbReference>
<protein>
    <recommendedName>
        <fullName evidence="1">Fibronectin type-III domain-containing protein</fullName>
    </recommendedName>
</protein>
<feature type="domain" description="Fibronectin type-III" evidence="1">
    <location>
        <begin position="291"/>
        <end position="381"/>
    </location>
</feature>
<dbReference type="InterPro" id="IPR044060">
    <property type="entry name" value="Bacterial_rp_domain"/>
</dbReference>
<organism evidence="2 3">
    <name type="scientific">Candidatus Magnetoglobus multicellularis str. Araruama</name>
    <dbReference type="NCBI Taxonomy" id="890399"/>
    <lineage>
        <taxon>Bacteria</taxon>
        <taxon>Pseudomonadati</taxon>
        <taxon>Thermodesulfobacteriota</taxon>
        <taxon>Desulfobacteria</taxon>
        <taxon>Desulfobacterales</taxon>
        <taxon>Desulfobacteraceae</taxon>
        <taxon>Candidatus Magnetoglobus</taxon>
    </lineage>
</organism>
<dbReference type="Proteomes" id="UP000189670">
    <property type="component" value="Unassembled WGS sequence"/>
</dbReference>
<accession>A0A1V1P272</accession>
<dbReference type="Pfam" id="PF18998">
    <property type="entry name" value="Flg_new_2"/>
    <property type="match status" value="1"/>
</dbReference>
<evidence type="ECO:0000259" key="1">
    <source>
        <dbReference type="PROSITE" id="PS50853"/>
    </source>
</evidence>
<dbReference type="PROSITE" id="PS50853">
    <property type="entry name" value="FN3"/>
    <property type="match status" value="2"/>
</dbReference>